<dbReference type="Gene3D" id="3.40.50.1000">
    <property type="entry name" value="HAD superfamily/HAD-like"/>
    <property type="match status" value="1"/>
</dbReference>
<dbReference type="InterPro" id="IPR023214">
    <property type="entry name" value="HAD_sf"/>
</dbReference>
<protein>
    <recommendedName>
        <fullName evidence="3">Esterase</fullName>
    </recommendedName>
</protein>
<dbReference type="HOGENOM" id="CLU_839020_0_0_10"/>
<dbReference type="InterPro" id="IPR029058">
    <property type="entry name" value="AB_hydrolase_fold"/>
</dbReference>
<proteinExistence type="predicted"/>
<dbReference type="SUPFAM" id="SSF53474">
    <property type="entry name" value="alpha/beta-Hydrolases"/>
    <property type="match status" value="1"/>
</dbReference>
<evidence type="ECO:0000313" key="1">
    <source>
        <dbReference type="EMBL" id="EHJ37146.1"/>
    </source>
</evidence>
<evidence type="ECO:0000313" key="2">
    <source>
        <dbReference type="Proteomes" id="UP000004407"/>
    </source>
</evidence>
<reference evidence="1 2" key="1">
    <citation type="submission" date="2011-08" db="EMBL/GenBank/DDBJ databases">
        <authorList>
            <person name="Weinstock G."/>
            <person name="Sodergren E."/>
            <person name="Clifton S."/>
            <person name="Fulton L."/>
            <person name="Fulton B."/>
            <person name="Courtney L."/>
            <person name="Fronick C."/>
            <person name="Harrison M."/>
            <person name="Strong C."/>
            <person name="Farmer C."/>
            <person name="Delahaunty K."/>
            <person name="Markovic C."/>
            <person name="Hall O."/>
            <person name="Minx P."/>
            <person name="Tomlinson C."/>
            <person name="Mitreva M."/>
            <person name="Hou S."/>
            <person name="Chen J."/>
            <person name="Wollam A."/>
            <person name="Pepin K.H."/>
            <person name="Johnson M."/>
            <person name="Bhonagiri V."/>
            <person name="Zhang X."/>
            <person name="Suruliraj S."/>
            <person name="Warren W."/>
            <person name="Chinwalla A."/>
            <person name="Mardis E.R."/>
            <person name="Wilson R.K."/>
        </authorList>
    </citation>
    <scope>NUCLEOTIDE SEQUENCE [LARGE SCALE GENOMIC DNA]</scope>
    <source>
        <strain evidence="1 2">DSM 18206</strain>
    </source>
</reference>
<dbReference type="InterPro" id="IPR008886">
    <property type="entry name" value="UPF0227/Esterase_YqiA"/>
</dbReference>
<dbReference type="EMBL" id="AFZZ01000213">
    <property type="protein sequence ID" value="EHJ37146.1"/>
    <property type="molecule type" value="Genomic_DNA"/>
</dbReference>
<dbReference type="Proteomes" id="UP000004407">
    <property type="component" value="Unassembled WGS sequence"/>
</dbReference>
<organism evidence="1 2">
    <name type="scientific">Leyella stercorea DSM 18206</name>
    <dbReference type="NCBI Taxonomy" id="1002367"/>
    <lineage>
        <taxon>Bacteria</taxon>
        <taxon>Pseudomonadati</taxon>
        <taxon>Bacteroidota</taxon>
        <taxon>Bacteroidia</taxon>
        <taxon>Bacteroidales</taxon>
        <taxon>Prevotellaceae</taxon>
        <taxon>Leyella</taxon>
    </lineage>
</organism>
<dbReference type="PATRIC" id="fig|1002367.3.peg.2008"/>
<dbReference type="PANTHER" id="PTHR35602">
    <property type="entry name" value="ESTERASE YQIA-RELATED"/>
    <property type="match status" value="1"/>
</dbReference>
<name>G6B0R2_9BACT</name>
<dbReference type="Gene3D" id="3.40.50.1820">
    <property type="entry name" value="alpha/beta hydrolase"/>
    <property type="match status" value="1"/>
</dbReference>
<gene>
    <name evidence="1" type="ORF">HMPREF0673_02480</name>
</gene>
<comment type="caution">
    <text evidence="1">The sequence shown here is derived from an EMBL/GenBank/DDBJ whole genome shotgun (WGS) entry which is preliminary data.</text>
</comment>
<dbReference type="AlphaFoldDB" id="G6B0R2"/>
<sequence length="345" mass="39682">MFVRQATMENQFVKQYPELMRGKKIMYVHGFGSSAQSGTVQMLRTLMPNATVVARDIPLHPEEGLQMLKAMAAEEQPDLIIGTSMGGMYTEMLTGFDRILVNPAFEMGDTMSKFTGKQVFQNPREDGVQEFIVTKGLIKEYQEMTTHNFEHAADPEERTRVIGLFGDNDPVVHTYDLFHEHYPTAIGFHGEHRLTDKVAMHYLIPVIRYIDDRQEGRERPVVYVDIETLRDSYGNATASMHKAYEMLIEHYNVYVLAPSPSDNAQQMVDDTRWVEQFLSAPAWGRIVFTNQRQMLYGDYLITPTAQPKPTLQEQPEFMGTQIEWGSDEFKTWEEIIVFFDRLGGQ</sequence>
<dbReference type="eggNOG" id="COG3150">
    <property type="taxonomic scope" value="Bacteria"/>
</dbReference>
<dbReference type="PANTHER" id="PTHR35602:SF3">
    <property type="entry name" value="ESTERASE YQIA"/>
    <property type="match status" value="1"/>
</dbReference>
<dbReference type="ESTHER" id="9bact-r6f8m3">
    <property type="family name" value="abh_upf00227"/>
</dbReference>
<dbReference type="eggNOG" id="COG4502">
    <property type="taxonomic scope" value="Bacteria"/>
</dbReference>
<dbReference type="Pfam" id="PF05728">
    <property type="entry name" value="UPF0227"/>
    <property type="match status" value="1"/>
</dbReference>
<accession>G6B0R2</accession>
<evidence type="ECO:0008006" key="3">
    <source>
        <dbReference type="Google" id="ProtNLM"/>
    </source>
</evidence>